<evidence type="ECO:0000256" key="1">
    <source>
        <dbReference type="SAM" id="MobiDB-lite"/>
    </source>
</evidence>
<evidence type="ECO:0000313" key="2">
    <source>
        <dbReference type="EMBL" id="MDC7225708.1"/>
    </source>
</evidence>
<feature type="region of interest" description="Disordered" evidence="1">
    <location>
        <begin position="1"/>
        <end position="23"/>
    </location>
</feature>
<sequence>MRVNPSGAKVRNQSYRSTADSPVETTIEGDNYRICETIASLADEDGSLLSPWWSDKTVTRSREEGGSPENISIKNWISRIVDQRSACSACFRNLTSALRELYTEGSSLAELLNEPGSILIGQDFKGIGLPAGKTGIGICTCGENQKCLKGCPPSKDAIKRFLKQSG</sequence>
<feature type="compositionally biased region" description="Polar residues" evidence="1">
    <location>
        <begin position="11"/>
        <end position="23"/>
    </location>
</feature>
<dbReference type="AlphaFoldDB" id="A0AAJ1MHW7"/>
<reference evidence="2 3" key="1">
    <citation type="submission" date="2022-12" db="EMBL/GenBank/DDBJ databases">
        <title>Metagenome assembled genome from gulf of manar.</title>
        <authorList>
            <person name="Kohli P."/>
            <person name="Pk S."/>
            <person name="Venkata Ramana C."/>
            <person name="Sasikala C."/>
        </authorList>
    </citation>
    <scope>NUCLEOTIDE SEQUENCE [LARGE SCALE GENOMIC DNA]</scope>
    <source>
        <strain evidence="2">JB008</strain>
    </source>
</reference>
<accession>A0AAJ1MHW7</accession>
<comment type="caution">
    <text evidence="2">The sequence shown here is derived from an EMBL/GenBank/DDBJ whole genome shotgun (WGS) entry which is preliminary data.</text>
</comment>
<gene>
    <name evidence="2" type="ORF">PQJ61_02965</name>
</gene>
<dbReference type="Proteomes" id="UP001221217">
    <property type="component" value="Unassembled WGS sequence"/>
</dbReference>
<organism evidence="2 3">
    <name type="scientific">Candidatus Thalassospirochaeta sargassi</name>
    <dbReference type="NCBI Taxonomy" id="3119039"/>
    <lineage>
        <taxon>Bacteria</taxon>
        <taxon>Pseudomonadati</taxon>
        <taxon>Spirochaetota</taxon>
        <taxon>Spirochaetia</taxon>
        <taxon>Spirochaetales</taxon>
        <taxon>Spirochaetaceae</taxon>
        <taxon>Candidatus Thalassospirochaeta</taxon>
    </lineage>
</organism>
<name>A0AAJ1MHW7_9SPIO</name>
<protein>
    <submittedName>
        <fullName evidence="2">Uncharacterized protein</fullName>
    </submittedName>
</protein>
<dbReference type="EMBL" id="JAQQAL010000009">
    <property type="protein sequence ID" value="MDC7225708.1"/>
    <property type="molecule type" value="Genomic_DNA"/>
</dbReference>
<evidence type="ECO:0000313" key="3">
    <source>
        <dbReference type="Proteomes" id="UP001221217"/>
    </source>
</evidence>
<proteinExistence type="predicted"/>